<dbReference type="InterPro" id="IPR001789">
    <property type="entry name" value="Sig_transdc_resp-reg_receiver"/>
</dbReference>
<dbReference type="RefSeq" id="WP_185259346.1">
    <property type="nucleotide sequence ID" value="NZ_AP023368.1"/>
</dbReference>
<comment type="function">
    <text evidence="3">May play the central regulatory role in sporulation. It may be an element of the effector pathway responsible for the activation of sporulation genes in response to nutritional stress. Spo0A may act in concert with spo0H (a sigma factor) to control the expression of some genes that are critical to the sporulation process.</text>
</comment>
<reference evidence="6 7" key="2">
    <citation type="submission" date="2020-08" db="EMBL/GenBank/DDBJ databases">
        <authorList>
            <person name="Ueki A."/>
            <person name="Tonouchi A."/>
        </authorList>
    </citation>
    <scope>NUCLEOTIDE SEQUENCE [LARGE SCALE GENOMIC DNA]</scope>
    <source>
        <strain evidence="6 7">CTTW</strain>
    </source>
</reference>
<dbReference type="GO" id="GO:0000160">
    <property type="term" value="P:phosphorelay signal transduction system"/>
    <property type="evidence" value="ECO:0007669"/>
    <property type="project" value="InterPro"/>
</dbReference>
<evidence type="ECO:0000259" key="5">
    <source>
        <dbReference type="PROSITE" id="PS50110"/>
    </source>
</evidence>
<reference evidence="6 7" key="1">
    <citation type="submission" date="2020-08" db="EMBL/GenBank/DDBJ databases">
        <title>Draft genome sequencing of an Anaerocolumna strain isolated from anoxic soil subjected to BSD treatment.</title>
        <authorList>
            <person name="Uek A."/>
            <person name="Tonouchi A."/>
        </authorList>
    </citation>
    <scope>NUCLEOTIDE SEQUENCE [LARGE SCALE GENOMIC DNA]</scope>
    <source>
        <strain evidence="6 7">CTTW</strain>
    </source>
</reference>
<dbReference type="InterPro" id="IPR011006">
    <property type="entry name" value="CheY-like_superfamily"/>
</dbReference>
<dbReference type="Gene3D" id="3.40.50.2300">
    <property type="match status" value="1"/>
</dbReference>
<dbReference type="PANTHER" id="PTHR44591:SF3">
    <property type="entry name" value="RESPONSE REGULATORY DOMAIN-CONTAINING PROTEIN"/>
    <property type="match status" value="1"/>
</dbReference>
<evidence type="ECO:0000256" key="2">
    <source>
        <dbReference type="ARBA" id="ARBA00022553"/>
    </source>
</evidence>
<dbReference type="AlphaFoldDB" id="A0A7I8DS12"/>
<protein>
    <recommendedName>
        <fullName evidence="1">Stage 0 sporulation protein A homolog</fullName>
    </recommendedName>
</protein>
<evidence type="ECO:0000256" key="4">
    <source>
        <dbReference type="PROSITE-ProRule" id="PRU00169"/>
    </source>
</evidence>
<evidence type="ECO:0000313" key="7">
    <source>
        <dbReference type="Proteomes" id="UP000515703"/>
    </source>
</evidence>
<dbReference type="PANTHER" id="PTHR44591">
    <property type="entry name" value="STRESS RESPONSE REGULATOR PROTEIN 1"/>
    <property type="match status" value="1"/>
</dbReference>
<dbReference type="InterPro" id="IPR050595">
    <property type="entry name" value="Bact_response_regulator"/>
</dbReference>
<sequence>MTKKILLVEDNPNNMRLIKQLMEDIDESIELICADCGKTALQLAADTSFKLVLMDISLPDMNGITVTNKLKEYPQLKETPFIAVTAYAMSQDEESFRMTFDDYISKPIDDDIFTDKINHWIQG</sequence>
<organism evidence="6 7">
    <name type="scientific">Anaerocolumna chitinilytica</name>
    <dbReference type="NCBI Taxonomy" id="1727145"/>
    <lineage>
        <taxon>Bacteria</taxon>
        <taxon>Bacillati</taxon>
        <taxon>Bacillota</taxon>
        <taxon>Clostridia</taxon>
        <taxon>Lachnospirales</taxon>
        <taxon>Lachnospiraceae</taxon>
        <taxon>Anaerocolumna</taxon>
    </lineage>
</organism>
<evidence type="ECO:0000256" key="3">
    <source>
        <dbReference type="ARBA" id="ARBA00024867"/>
    </source>
</evidence>
<accession>A0A7I8DS12</accession>
<evidence type="ECO:0000313" key="6">
    <source>
        <dbReference type="EMBL" id="BCJ99066.1"/>
    </source>
</evidence>
<dbReference type="KEGG" id="acht:bsdcttw_21070"/>
<proteinExistence type="predicted"/>
<keyword evidence="7" id="KW-1185">Reference proteome</keyword>
<keyword evidence="2 4" id="KW-0597">Phosphoprotein</keyword>
<gene>
    <name evidence="6" type="ORF">bsdcttw_21070</name>
</gene>
<dbReference type="SUPFAM" id="SSF52172">
    <property type="entry name" value="CheY-like"/>
    <property type="match status" value="1"/>
</dbReference>
<evidence type="ECO:0000256" key="1">
    <source>
        <dbReference type="ARBA" id="ARBA00018672"/>
    </source>
</evidence>
<dbReference type="EMBL" id="AP023368">
    <property type="protein sequence ID" value="BCJ99066.1"/>
    <property type="molecule type" value="Genomic_DNA"/>
</dbReference>
<feature type="domain" description="Response regulatory" evidence="5">
    <location>
        <begin position="4"/>
        <end position="121"/>
    </location>
</feature>
<name>A0A7I8DS12_9FIRM</name>
<dbReference type="Pfam" id="PF00072">
    <property type="entry name" value="Response_reg"/>
    <property type="match status" value="1"/>
</dbReference>
<dbReference type="SMART" id="SM00448">
    <property type="entry name" value="REC"/>
    <property type="match status" value="1"/>
</dbReference>
<dbReference type="Proteomes" id="UP000515703">
    <property type="component" value="Chromosome"/>
</dbReference>
<feature type="modified residue" description="4-aspartylphosphate" evidence="4">
    <location>
        <position position="55"/>
    </location>
</feature>
<dbReference type="PROSITE" id="PS50110">
    <property type="entry name" value="RESPONSE_REGULATORY"/>
    <property type="match status" value="1"/>
</dbReference>